<evidence type="ECO:0000313" key="1">
    <source>
        <dbReference type="EMBL" id="MCR9013878.1"/>
    </source>
</evidence>
<accession>A0A9X2SZ07</accession>
<dbReference type="AlphaFoldDB" id="A0A9X2SZ07"/>
<organism evidence="1 2">
    <name type="scientific">Aquiflexum gelatinilyticum</name>
    <dbReference type="NCBI Taxonomy" id="2961943"/>
    <lineage>
        <taxon>Bacteria</taxon>
        <taxon>Pseudomonadati</taxon>
        <taxon>Bacteroidota</taxon>
        <taxon>Cytophagia</taxon>
        <taxon>Cytophagales</taxon>
        <taxon>Cyclobacteriaceae</taxon>
        <taxon>Aquiflexum</taxon>
    </lineage>
</organism>
<dbReference type="RefSeq" id="WP_258421770.1">
    <property type="nucleotide sequence ID" value="NZ_JANSUY010000001.1"/>
</dbReference>
<keyword evidence="2" id="KW-1185">Reference proteome</keyword>
<name>A0A9X2SZ07_9BACT</name>
<gene>
    <name evidence="1" type="ORF">NU887_02460</name>
</gene>
<comment type="caution">
    <text evidence="1">The sequence shown here is derived from an EMBL/GenBank/DDBJ whole genome shotgun (WGS) entry which is preliminary data.</text>
</comment>
<reference evidence="1" key="1">
    <citation type="submission" date="2022-08" db="EMBL/GenBank/DDBJ databases">
        <authorList>
            <person name="Zhang D."/>
        </authorList>
    </citation>
    <scope>NUCLEOTIDE SEQUENCE</scope>
    <source>
        <strain evidence="1">XJ19-11</strain>
    </source>
</reference>
<evidence type="ECO:0000313" key="2">
    <source>
        <dbReference type="Proteomes" id="UP001142175"/>
    </source>
</evidence>
<proteinExistence type="predicted"/>
<dbReference type="EMBL" id="JANSUY010000001">
    <property type="protein sequence ID" value="MCR9013878.1"/>
    <property type="molecule type" value="Genomic_DNA"/>
</dbReference>
<protein>
    <submittedName>
        <fullName evidence="1">Uncharacterized protein</fullName>
    </submittedName>
</protein>
<dbReference type="Proteomes" id="UP001142175">
    <property type="component" value="Unassembled WGS sequence"/>
</dbReference>
<sequence length="76" mass="8948">MKNFKEFKMREIVNTDLRAIGVFKKLGIDYDNCKEKTLLEVCGKEHINPELVLDYMAEAILNDLTWVDYKMPSQIH</sequence>